<evidence type="ECO:0000313" key="2">
    <source>
        <dbReference type="Proteomes" id="UP000222564"/>
    </source>
</evidence>
<dbReference type="InterPro" id="IPR051309">
    <property type="entry name" value="ABCF_ATPase"/>
</dbReference>
<proteinExistence type="predicted"/>
<dbReference type="SUPFAM" id="SSF52540">
    <property type="entry name" value="P-loop containing nucleoside triphosphate hydrolases"/>
    <property type="match status" value="1"/>
</dbReference>
<protein>
    <submittedName>
        <fullName evidence="1">Uncharacterized protein</fullName>
    </submittedName>
</protein>
<evidence type="ECO:0000313" key="1">
    <source>
        <dbReference type="EMBL" id="PHJ37900.1"/>
    </source>
</evidence>
<accession>A0A2C6LHP3</accession>
<dbReference type="PANTHER" id="PTHR42855:SF1">
    <property type="entry name" value="ABC TRANSPORTER DOMAIN-CONTAINING PROTEIN"/>
    <property type="match status" value="1"/>
</dbReference>
<keyword evidence="2" id="KW-1185">Reference proteome</keyword>
<dbReference type="AlphaFoldDB" id="A0A2C6LHP3"/>
<dbReference type="Gene3D" id="3.40.50.300">
    <property type="entry name" value="P-loop containing nucleotide triphosphate hydrolases"/>
    <property type="match status" value="1"/>
</dbReference>
<dbReference type="InterPro" id="IPR027417">
    <property type="entry name" value="P-loop_NTPase"/>
</dbReference>
<dbReference type="PANTHER" id="PTHR42855">
    <property type="entry name" value="ABC TRANSPORTER ATP-BINDING SUBUNIT"/>
    <property type="match status" value="1"/>
</dbReference>
<organism evidence="1 2">
    <name type="scientific">Desulforamulus profundi</name>
    <dbReference type="NCBI Taxonomy" id="1383067"/>
    <lineage>
        <taxon>Bacteria</taxon>
        <taxon>Bacillati</taxon>
        <taxon>Bacillota</taxon>
        <taxon>Clostridia</taxon>
        <taxon>Eubacteriales</taxon>
        <taxon>Peptococcaceae</taxon>
        <taxon>Desulforamulus</taxon>
    </lineage>
</organism>
<gene>
    <name evidence="1" type="ORF">P378_13240</name>
</gene>
<reference evidence="1 2" key="1">
    <citation type="submission" date="2013-09" db="EMBL/GenBank/DDBJ databases">
        <title>Biodegradation of hydrocarbons in the deep terrestrial subsurface : characterization of a microbial consortium composed of two Desulfotomaculum species originating from a deep geological formation.</title>
        <authorList>
            <person name="Aullo T."/>
            <person name="Berlendis S."/>
            <person name="Lascourreges J.-F."/>
            <person name="Dessort D."/>
            <person name="Saint-Laurent S."/>
            <person name="Schraauwers B."/>
            <person name="Mas J."/>
            <person name="Magot M."/>
            <person name="Ranchou-Peyruse A."/>
        </authorList>
    </citation>
    <scope>NUCLEOTIDE SEQUENCE [LARGE SCALE GENOMIC DNA]</scope>
    <source>
        <strain evidence="1 2">Bs107</strain>
    </source>
</reference>
<sequence>MLLDEPSYDLDIQTLTILEDYLDDFPSALIVVSHDRNFLDRAAEEIEKNNSRWGNFSSFTKDSFLT</sequence>
<dbReference type="EMBL" id="AWQQ01000069">
    <property type="protein sequence ID" value="PHJ37900.1"/>
    <property type="molecule type" value="Genomic_DNA"/>
</dbReference>
<name>A0A2C6LHP3_9FIRM</name>
<comment type="caution">
    <text evidence="1">The sequence shown here is derived from an EMBL/GenBank/DDBJ whole genome shotgun (WGS) entry which is preliminary data.</text>
</comment>
<dbReference type="Proteomes" id="UP000222564">
    <property type="component" value="Unassembled WGS sequence"/>
</dbReference>